<dbReference type="PANTHER" id="PTHR30267:SF2">
    <property type="entry name" value="PROTEIN PRKA"/>
    <property type="match status" value="1"/>
</dbReference>
<dbReference type="KEGG" id="afl:Aflv_2350"/>
<dbReference type="AlphaFoldDB" id="B7GM23"/>
<evidence type="ECO:0000313" key="2">
    <source>
        <dbReference type="EMBL" id="ACJ34707.1"/>
    </source>
</evidence>
<dbReference type="InterPro" id="IPR010650">
    <property type="entry name" value="PrkA_C"/>
</dbReference>
<dbReference type="InterPro" id="IPR013153">
    <property type="entry name" value="Prk_AAA"/>
</dbReference>
<dbReference type="Gene3D" id="3.40.50.300">
    <property type="entry name" value="P-loop containing nucleotide triphosphate hydrolases"/>
    <property type="match status" value="1"/>
</dbReference>
<evidence type="ECO:0000259" key="1">
    <source>
        <dbReference type="SMART" id="SM00763"/>
    </source>
</evidence>
<dbReference type="FunFam" id="3.40.50.300:FF:000602">
    <property type="entry name" value="Serine protein kinase PrkA"/>
    <property type="match status" value="1"/>
</dbReference>
<dbReference type="InterPro" id="IPR027417">
    <property type="entry name" value="P-loop_NTPase"/>
</dbReference>
<dbReference type="eggNOG" id="COG2766">
    <property type="taxonomic scope" value="Bacteria"/>
</dbReference>
<dbReference type="SMART" id="SM00763">
    <property type="entry name" value="AAA_PrkA"/>
    <property type="match status" value="1"/>
</dbReference>
<dbReference type="STRING" id="491915.Aflv_2350"/>
<evidence type="ECO:0000313" key="3">
    <source>
        <dbReference type="Proteomes" id="UP000000742"/>
    </source>
</evidence>
<dbReference type="PANTHER" id="PTHR30267">
    <property type="entry name" value="PROTEIN KINASE PRKA"/>
    <property type="match status" value="1"/>
</dbReference>
<dbReference type="GO" id="GO:0004672">
    <property type="term" value="F:protein kinase activity"/>
    <property type="evidence" value="ECO:0007669"/>
    <property type="project" value="TreeGrafter"/>
</dbReference>
<proteinExistence type="predicted"/>
<feature type="domain" description="PrkA AAA" evidence="1">
    <location>
        <begin position="86"/>
        <end position="436"/>
    </location>
</feature>
<dbReference type="Pfam" id="PF06798">
    <property type="entry name" value="PrkA"/>
    <property type="match status" value="1"/>
</dbReference>
<keyword evidence="2" id="KW-0808">Transferase</keyword>
<organism evidence="2 3">
    <name type="scientific">Anoxybacillus flavithermus (strain DSM 21510 / WK1)</name>
    <dbReference type="NCBI Taxonomy" id="491915"/>
    <lineage>
        <taxon>Bacteria</taxon>
        <taxon>Bacillati</taxon>
        <taxon>Bacillota</taxon>
        <taxon>Bacilli</taxon>
        <taxon>Bacillales</taxon>
        <taxon>Anoxybacillaceae</taxon>
        <taxon>Anoxybacillus</taxon>
    </lineage>
</organism>
<sequence>MTPRTRSVFIRNLLPYEVTRKCPRFHYSLIAYQDESHTFTNDYGHPCIHMVLIMTLDIKGGGGPCMDILKKIQKYREEEQKLKWEGTFAEYLEIVKEKPWVAQSAHSRVYNMIKDAGIEEVDGKKRYNFFSGQLFGLEEALERLVEEYFHPAAKRLDVRKRILLLMGPVSGGKSTLVTMLKRGLEAYSYTDRGAVYAIKGCPMHEDPLHLIPHHLRDEFYKEYGIRIEGNLSPLNMMRLEKEYGGRIEDVMVERIFFSEDKRVGIGTFSPSDPKSQDIADLTGSIDFSTIAQYGSESDPRAYRFDGELNKANRGIMEFQEMLKCDEKFLWHLLSLTQEGNFKAGRFALISADELIVAHTNETEYRSFIANKKNEALHSRIIVMPIPYNLKVSEEERIYEKMIRESDVADVHIAPHTLRVAAMFTILTRLKEPKRGDIDLVKKMRLYDGELVEGFNEVDVEELKKEYPDEGMSGIDPRYVINRISSCIIRKEVPSINALDVLRALKEGLEHHPSISKEDRERYLNFISIARKEYDEIAKREVQKAFVYSYEESAKTLMDNYLDNVEAYCNKAKIRDPLTGEEMNPDEKLMRSIEEQIGISENAKKAFREEILIRISAYARKGQRFDYNSHERLREAIQKKLFADLKDIVKITTSTKTPDEQQLKKINEVVARLIDEYGYNSTSANELLRYVGSLLNR</sequence>
<name>B7GM23_ANOFW</name>
<protein>
    <submittedName>
        <fullName evidence="2">Predicted Ser/Thr protein kinase</fullName>
    </submittedName>
</protein>
<gene>
    <name evidence="2" type="primary">prkA</name>
    <name evidence="2" type="ordered locus">Aflv_2350</name>
</gene>
<dbReference type="Pfam" id="PF08298">
    <property type="entry name" value="AAA_PrkA"/>
    <property type="match status" value="1"/>
</dbReference>
<keyword evidence="2" id="KW-0418">Kinase</keyword>
<dbReference type="Proteomes" id="UP000000742">
    <property type="component" value="Chromosome"/>
</dbReference>
<reference evidence="2 3" key="1">
    <citation type="journal article" date="2008" name="Genome Biol.">
        <title>Encapsulated in silica: genome, proteome and physiology of the thermophilic bacterium Anoxybacillus flavithermus WK1.</title>
        <authorList>
            <person name="Saw J.H."/>
            <person name="Mountain B.W."/>
            <person name="Feng L."/>
            <person name="Omelchenko M.V."/>
            <person name="Hou S."/>
            <person name="Saito J.A."/>
            <person name="Stott M.B."/>
            <person name="Li D."/>
            <person name="Zhao G."/>
            <person name="Wu J."/>
            <person name="Galperin M.Y."/>
            <person name="Koonin E.V."/>
            <person name="Makarova K.S."/>
            <person name="Wolf Y.I."/>
            <person name="Rigden D.J."/>
            <person name="Dunfield P.F."/>
            <person name="Wang L."/>
            <person name="Alam M."/>
        </authorList>
    </citation>
    <scope>NUCLEOTIDE SEQUENCE [LARGE SCALE GENOMIC DNA]</scope>
    <source>
        <strain evidence="3">DSM 21510 / WK1</strain>
    </source>
</reference>
<dbReference type="SUPFAM" id="SSF52540">
    <property type="entry name" value="P-loop containing nucleoside triphosphate hydrolases"/>
    <property type="match status" value="1"/>
</dbReference>
<accession>B7GM23</accession>
<dbReference type="EMBL" id="CP000922">
    <property type="protein sequence ID" value="ACJ34707.1"/>
    <property type="molecule type" value="Genomic_DNA"/>
</dbReference>
<dbReference type="HOGENOM" id="CLU_028588_2_0_9"/>